<dbReference type="SMART" id="SM00342">
    <property type="entry name" value="HTH_ARAC"/>
    <property type="match status" value="1"/>
</dbReference>
<evidence type="ECO:0000256" key="8">
    <source>
        <dbReference type="PROSITE-ProRule" id="PRU00169"/>
    </source>
</evidence>
<feature type="modified residue" description="4-aspartylphosphate" evidence="8">
    <location>
        <position position="55"/>
    </location>
</feature>
<accession>A0ABW3UID3</accession>
<dbReference type="SUPFAM" id="SSF46689">
    <property type="entry name" value="Homeodomain-like"/>
    <property type="match status" value="2"/>
</dbReference>
<keyword evidence="2" id="KW-0963">Cytoplasm</keyword>
<dbReference type="InterPro" id="IPR018060">
    <property type="entry name" value="HTH_AraC"/>
</dbReference>
<evidence type="ECO:0000313" key="12">
    <source>
        <dbReference type="Proteomes" id="UP001597180"/>
    </source>
</evidence>
<evidence type="ECO:0000256" key="2">
    <source>
        <dbReference type="ARBA" id="ARBA00022490"/>
    </source>
</evidence>
<gene>
    <name evidence="11" type="ORF">ACFQ4B_11515</name>
</gene>
<dbReference type="Pfam" id="PF00072">
    <property type="entry name" value="Response_reg"/>
    <property type="match status" value="1"/>
</dbReference>
<proteinExistence type="predicted"/>
<dbReference type="Gene3D" id="3.40.50.2300">
    <property type="match status" value="1"/>
</dbReference>
<feature type="domain" description="Response regulatory" evidence="10">
    <location>
        <begin position="3"/>
        <end position="120"/>
    </location>
</feature>
<dbReference type="CDD" id="cd17536">
    <property type="entry name" value="REC_YesN-like"/>
    <property type="match status" value="1"/>
</dbReference>
<organism evidence="11 12">
    <name type="scientific">Paenibacillus vulneris</name>
    <dbReference type="NCBI Taxonomy" id="1133364"/>
    <lineage>
        <taxon>Bacteria</taxon>
        <taxon>Bacillati</taxon>
        <taxon>Bacillota</taxon>
        <taxon>Bacilli</taxon>
        <taxon>Bacillales</taxon>
        <taxon>Paenibacillaceae</taxon>
        <taxon>Paenibacillus</taxon>
    </lineage>
</organism>
<evidence type="ECO:0000259" key="9">
    <source>
        <dbReference type="PROSITE" id="PS01124"/>
    </source>
</evidence>
<keyword evidence="12" id="KW-1185">Reference proteome</keyword>
<evidence type="ECO:0000256" key="4">
    <source>
        <dbReference type="ARBA" id="ARBA00023012"/>
    </source>
</evidence>
<dbReference type="InterPro" id="IPR018062">
    <property type="entry name" value="HTH_AraC-typ_CS"/>
</dbReference>
<comment type="subcellular location">
    <subcellularLocation>
        <location evidence="1">Cytoplasm</location>
    </subcellularLocation>
</comment>
<keyword evidence="4" id="KW-0902">Two-component regulatory system</keyword>
<dbReference type="PROSITE" id="PS00041">
    <property type="entry name" value="HTH_ARAC_FAMILY_1"/>
    <property type="match status" value="1"/>
</dbReference>
<dbReference type="PROSITE" id="PS01124">
    <property type="entry name" value="HTH_ARAC_FAMILY_2"/>
    <property type="match status" value="1"/>
</dbReference>
<protein>
    <submittedName>
        <fullName evidence="11">Response regulator</fullName>
    </submittedName>
</protein>
<dbReference type="SUPFAM" id="SSF52172">
    <property type="entry name" value="CheY-like"/>
    <property type="match status" value="1"/>
</dbReference>
<keyword evidence="5" id="KW-0805">Transcription regulation</keyword>
<evidence type="ECO:0000313" key="11">
    <source>
        <dbReference type="EMBL" id="MFD1220752.1"/>
    </source>
</evidence>
<keyword evidence="6" id="KW-0238">DNA-binding</keyword>
<evidence type="ECO:0000256" key="1">
    <source>
        <dbReference type="ARBA" id="ARBA00004496"/>
    </source>
</evidence>
<evidence type="ECO:0000256" key="7">
    <source>
        <dbReference type="ARBA" id="ARBA00023163"/>
    </source>
</evidence>
<dbReference type="PANTHER" id="PTHR42713">
    <property type="entry name" value="HISTIDINE KINASE-RELATED"/>
    <property type="match status" value="1"/>
</dbReference>
<comment type="caution">
    <text evidence="11">The sequence shown here is derived from an EMBL/GenBank/DDBJ whole genome shotgun (WGS) entry which is preliminary data.</text>
</comment>
<dbReference type="Proteomes" id="UP001597180">
    <property type="component" value="Unassembled WGS sequence"/>
</dbReference>
<sequence>MIKILLVEDEEIIRNGLKNLIAQVSADFQITKEAANGREALDYLQKEVPDFIITDIRMREMDGLTLTAKVRERYPQMPILIISGYGDFEYARQALRYGVTDYLLKPIDRLALVSVLDQIRRGLVPKEGNASLPGEAADKDELPLKNDSRRLIRKVKEYIQGNPDKDLRLQVLAEYVNLNPAYLSQLFKQEAKIHLSDFITDIRMQRAKYLLLNSDLKIYDVARLSGYQSPKHFMLLFKQQVGKTPGAYREEGEF</sequence>
<evidence type="ECO:0000256" key="6">
    <source>
        <dbReference type="ARBA" id="ARBA00023125"/>
    </source>
</evidence>
<evidence type="ECO:0000256" key="3">
    <source>
        <dbReference type="ARBA" id="ARBA00022553"/>
    </source>
</evidence>
<dbReference type="SMART" id="SM00448">
    <property type="entry name" value="REC"/>
    <property type="match status" value="1"/>
</dbReference>
<dbReference type="RefSeq" id="WP_345587316.1">
    <property type="nucleotide sequence ID" value="NZ_BAABJG010000006.1"/>
</dbReference>
<reference evidence="12" key="1">
    <citation type="journal article" date="2019" name="Int. J. Syst. Evol. Microbiol.">
        <title>The Global Catalogue of Microorganisms (GCM) 10K type strain sequencing project: providing services to taxonomists for standard genome sequencing and annotation.</title>
        <authorList>
            <consortium name="The Broad Institute Genomics Platform"/>
            <consortium name="The Broad Institute Genome Sequencing Center for Infectious Disease"/>
            <person name="Wu L."/>
            <person name="Ma J."/>
        </authorList>
    </citation>
    <scope>NUCLEOTIDE SEQUENCE [LARGE SCALE GENOMIC DNA]</scope>
    <source>
        <strain evidence="12">CCUG 53270</strain>
    </source>
</reference>
<dbReference type="EMBL" id="JBHTLU010000013">
    <property type="protein sequence ID" value="MFD1220752.1"/>
    <property type="molecule type" value="Genomic_DNA"/>
</dbReference>
<dbReference type="InterPro" id="IPR011006">
    <property type="entry name" value="CheY-like_superfamily"/>
</dbReference>
<keyword evidence="3 8" id="KW-0597">Phosphoprotein</keyword>
<name>A0ABW3UID3_9BACL</name>
<dbReference type="InterPro" id="IPR001789">
    <property type="entry name" value="Sig_transdc_resp-reg_receiver"/>
</dbReference>
<dbReference type="PANTHER" id="PTHR42713:SF3">
    <property type="entry name" value="TRANSCRIPTIONAL REGULATORY PROTEIN HPTR"/>
    <property type="match status" value="1"/>
</dbReference>
<dbReference type="InterPro" id="IPR051552">
    <property type="entry name" value="HptR"/>
</dbReference>
<evidence type="ECO:0000259" key="10">
    <source>
        <dbReference type="PROSITE" id="PS50110"/>
    </source>
</evidence>
<dbReference type="Pfam" id="PF12833">
    <property type="entry name" value="HTH_18"/>
    <property type="match status" value="1"/>
</dbReference>
<dbReference type="PROSITE" id="PS50110">
    <property type="entry name" value="RESPONSE_REGULATORY"/>
    <property type="match status" value="1"/>
</dbReference>
<keyword evidence="7" id="KW-0804">Transcription</keyword>
<feature type="domain" description="HTH araC/xylS-type" evidence="9">
    <location>
        <begin position="153"/>
        <end position="251"/>
    </location>
</feature>
<evidence type="ECO:0000256" key="5">
    <source>
        <dbReference type="ARBA" id="ARBA00023015"/>
    </source>
</evidence>
<dbReference type="InterPro" id="IPR009057">
    <property type="entry name" value="Homeodomain-like_sf"/>
</dbReference>
<dbReference type="Gene3D" id="1.10.10.60">
    <property type="entry name" value="Homeodomain-like"/>
    <property type="match status" value="2"/>
</dbReference>